<evidence type="ECO:0000256" key="7">
    <source>
        <dbReference type="RuleBase" id="RU364069"/>
    </source>
</evidence>
<evidence type="ECO:0000256" key="6">
    <source>
        <dbReference type="PIRSR" id="PIRSR600888-3"/>
    </source>
</evidence>
<dbReference type="EMBL" id="BMYF01000014">
    <property type="protein sequence ID" value="GHB41882.1"/>
    <property type="molecule type" value="Genomic_DNA"/>
</dbReference>
<protein>
    <recommendedName>
        <fullName evidence="4 7">dTDP-4-dehydrorhamnose 3,5-epimerase</fullName>
        <ecNumber evidence="3 7">5.1.3.13</ecNumber>
    </recommendedName>
    <alternativeName>
        <fullName evidence="7">Thymidine diphospho-4-keto-rhamnose 3,5-epimerase</fullName>
    </alternativeName>
</protein>
<evidence type="ECO:0000313" key="8">
    <source>
        <dbReference type="EMBL" id="GHB41882.1"/>
    </source>
</evidence>
<evidence type="ECO:0000256" key="1">
    <source>
        <dbReference type="ARBA" id="ARBA00001298"/>
    </source>
</evidence>
<accession>A0A8J3CXV8</accession>
<feature type="active site" description="Proton donor" evidence="5">
    <location>
        <position position="130"/>
    </location>
</feature>
<dbReference type="GO" id="GO:0000271">
    <property type="term" value="P:polysaccharide biosynthetic process"/>
    <property type="evidence" value="ECO:0007669"/>
    <property type="project" value="TreeGrafter"/>
</dbReference>
<proteinExistence type="inferred from homology"/>
<organism evidence="8 9">
    <name type="scientific">Mongoliitalea lutea</name>
    <dbReference type="NCBI Taxonomy" id="849756"/>
    <lineage>
        <taxon>Bacteria</taxon>
        <taxon>Pseudomonadati</taxon>
        <taxon>Bacteroidota</taxon>
        <taxon>Cytophagia</taxon>
        <taxon>Cytophagales</taxon>
        <taxon>Cyclobacteriaceae</taxon>
        <taxon>Mongoliitalea</taxon>
    </lineage>
</organism>
<dbReference type="AlphaFoldDB" id="A0A8J3CXV8"/>
<dbReference type="Gene3D" id="2.60.120.10">
    <property type="entry name" value="Jelly Rolls"/>
    <property type="match status" value="1"/>
</dbReference>
<dbReference type="SUPFAM" id="SSF51182">
    <property type="entry name" value="RmlC-like cupins"/>
    <property type="match status" value="1"/>
</dbReference>
<dbReference type="NCBIfam" id="TIGR01221">
    <property type="entry name" value="rmlC"/>
    <property type="match status" value="1"/>
</dbReference>
<dbReference type="InterPro" id="IPR011051">
    <property type="entry name" value="RmlC_Cupin_sf"/>
</dbReference>
<gene>
    <name evidence="8" type="ORF">GCM10008106_23610</name>
</gene>
<reference evidence="8" key="1">
    <citation type="journal article" date="2014" name="Int. J. Syst. Evol. Microbiol.">
        <title>Complete genome sequence of Corynebacterium casei LMG S-19264T (=DSM 44701T), isolated from a smear-ripened cheese.</title>
        <authorList>
            <consortium name="US DOE Joint Genome Institute (JGI-PGF)"/>
            <person name="Walter F."/>
            <person name="Albersmeier A."/>
            <person name="Kalinowski J."/>
            <person name="Ruckert C."/>
        </authorList>
    </citation>
    <scope>NUCLEOTIDE SEQUENCE</scope>
    <source>
        <strain evidence="8">KCTC 23224</strain>
    </source>
</reference>
<feature type="site" description="Participates in a stacking interaction with the thymidine ring of dTDP-4-oxo-6-deoxyglucose" evidence="6">
    <location>
        <position position="136"/>
    </location>
</feature>
<evidence type="ECO:0000313" key="9">
    <source>
        <dbReference type="Proteomes" id="UP000642809"/>
    </source>
</evidence>
<comment type="caution">
    <text evidence="8">The sequence shown here is derived from an EMBL/GenBank/DDBJ whole genome shotgun (WGS) entry which is preliminary data.</text>
</comment>
<dbReference type="GO" id="GO:0008830">
    <property type="term" value="F:dTDP-4-dehydrorhamnose 3,5-epimerase activity"/>
    <property type="evidence" value="ECO:0007669"/>
    <property type="project" value="UniProtKB-UniRule"/>
</dbReference>
<keyword evidence="9" id="KW-1185">Reference proteome</keyword>
<dbReference type="PANTHER" id="PTHR21047">
    <property type="entry name" value="DTDP-6-DEOXY-D-GLUCOSE-3,5 EPIMERASE"/>
    <property type="match status" value="1"/>
</dbReference>
<reference evidence="8" key="2">
    <citation type="submission" date="2020-09" db="EMBL/GenBank/DDBJ databases">
        <authorList>
            <person name="Sun Q."/>
            <person name="Kim S."/>
        </authorList>
    </citation>
    <scope>NUCLEOTIDE SEQUENCE</scope>
    <source>
        <strain evidence="8">KCTC 23224</strain>
    </source>
</reference>
<dbReference type="RefSeq" id="WP_189582658.1">
    <property type="nucleotide sequence ID" value="NZ_BMYF01000014.1"/>
</dbReference>
<dbReference type="Proteomes" id="UP000642809">
    <property type="component" value="Unassembled WGS sequence"/>
</dbReference>
<dbReference type="PANTHER" id="PTHR21047:SF2">
    <property type="entry name" value="THYMIDINE DIPHOSPHO-4-KETO-RHAMNOSE 3,5-EPIMERASE"/>
    <property type="match status" value="1"/>
</dbReference>
<evidence type="ECO:0000256" key="4">
    <source>
        <dbReference type="ARBA" id="ARBA00019595"/>
    </source>
</evidence>
<sequence length="183" mass="20646">MKVIETPIKGLIEIYPQVYEDNRGYFLESFRSNAFLEAGIENSWVQENQSFSKAGTLRGLHFQKGLHSQAKLVRVITGKVLDVVVDLRKGSETFGQSFSQVLDSKVHNMVYIPQGFAHGFSVLEDAVFSYKCSSYYNKDSEGGILWSDPALKIDWKVSEPILSDKDKNWPTLEEFVILSEGGL</sequence>
<evidence type="ECO:0000256" key="2">
    <source>
        <dbReference type="ARBA" id="ARBA00001997"/>
    </source>
</evidence>
<dbReference type="GO" id="GO:0005829">
    <property type="term" value="C:cytosol"/>
    <property type="evidence" value="ECO:0007669"/>
    <property type="project" value="TreeGrafter"/>
</dbReference>
<comment type="catalytic activity">
    <reaction evidence="1 7">
        <text>dTDP-4-dehydro-6-deoxy-alpha-D-glucose = dTDP-4-dehydro-beta-L-rhamnose</text>
        <dbReference type="Rhea" id="RHEA:16969"/>
        <dbReference type="ChEBI" id="CHEBI:57649"/>
        <dbReference type="ChEBI" id="CHEBI:62830"/>
        <dbReference type="EC" id="5.1.3.13"/>
    </reaction>
</comment>
<feature type="active site" description="Proton acceptor" evidence="5">
    <location>
        <position position="61"/>
    </location>
</feature>
<comment type="function">
    <text evidence="2 7">Catalyzes the epimerization of the C3' and C5'positions of dTDP-6-deoxy-D-xylo-4-hexulose, forming dTDP-6-deoxy-L-lyxo-4-hexulose.</text>
</comment>
<name>A0A8J3CXV8_9BACT</name>
<comment type="pathway">
    <text evidence="7">Carbohydrate biosynthesis; dTDP-L-rhamnose biosynthesis.</text>
</comment>
<dbReference type="UniPathway" id="UPA00124"/>
<keyword evidence="7" id="KW-0413">Isomerase</keyword>
<dbReference type="EC" id="5.1.3.13" evidence="3 7"/>
<evidence type="ECO:0000256" key="5">
    <source>
        <dbReference type="PIRSR" id="PIRSR600888-1"/>
    </source>
</evidence>
<dbReference type="InterPro" id="IPR000888">
    <property type="entry name" value="RmlC-like"/>
</dbReference>
<evidence type="ECO:0000256" key="3">
    <source>
        <dbReference type="ARBA" id="ARBA00012098"/>
    </source>
</evidence>
<dbReference type="Pfam" id="PF00908">
    <property type="entry name" value="dTDP_sugar_isom"/>
    <property type="match status" value="1"/>
</dbReference>
<dbReference type="InterPro" id="IPR014710">
    <property type="entry name" value="RmlC-like_jellyroll"/>
</dbReference>
<dbReference type="GO" id="GO:0019305">
    <property type="term" value="P:dTDP-rhamnose biosynthetic process"/>
    <property type="evidence" value="ECO:0007669"/>
    <property type="project" value="UniProtKB-UniRule"/>
</dbReference>
<comment type="subunit">
    <text evidence="7">Homodimer.</text>
</comment>
<comment type="similarity">
    <text evidence="7">Belongs to the dTDP-4-dehydrorhamnose 3,5-epimerase family.</text>
</comment>
<dbReference type="CDD" id="cd00438">
    <property type="entry name" value="cupin_RmlC"/>
    <property type="match status" value="1"/>
</dbReference>